<organism evidence="2 3">
    <name type="scientific">Lasiosphaeria miniovina</name>
    <dbReference type="NCBI Taxonomy" id="1954250"/>
    <lineage>
        <taxon>Eukaryota</taxon>
        <taxon>Fungi</taxon>
        <taxon>Dikarya</taxon>
        <taxon>Ascomycota</taxon>
        <taxon>Pezizomycotina</taxon>
        <taxon>Sordariomycetes</taxon>
        <taxon>Sordariomycetidae</taxon>
        <taxon>Sordariales</taxon>
        <taxon>Lasiosphaeriaceae</taxon>
        <taxon>Lasiosphaeria</taxon>
    </lineage>
</organism>
<keyword evidence="1" id="KW-0472">Membrane</keyword>
<dbReference type="AlphaFoldDB" id="A0AA40B3E5"/>
<name>A0AA40B3E5_9PEZI</name>
<feature type="transmembrane region" description="Helical" evidence="1">
    <location>
        <begin position="28"/>
        <end position="46"/>
    </location>
</feature>
<reference evidence="2" key="1">
    <citation type="submission" date="2023-06" db="EMBL/GenBank/DDBJ databases">
        <title>Genome-scale phylogeny and comparative genomics of the fungal order Sordariales.</title>
        <authorList>
            <consortium name="Lawrence Berkeley National Laboratory"/>
            <person name="Hensen N."/>
            <person name="Bonometti L."/>
            <person name="Westerberg I."/>
            <person name="Brannstrom I.O."/>
            <person name="Guillou S."/>
            <person name="Cros-Aarteil S."/>
            <person name="Calhoun S."/>
            <person name="Haridas S."/>
            <person name="Kuo A."/>
            <person name="Mondo S."/>
            <person name="Pangilinan J."/>
            <person name="Riley R."/>
            <person name="LaButti K."/>
            <person name="Andreopoulos B."/>
            <person name="Lipzen A."/>
            <person name="Chen C."/>
            <person name="Yanf M."/>
            <person name="Daum C."/>
            <person name="Ng V."/>
            <person name="Clum A."/>
            <person name="Steindorff A."/>
            <person name="Ohm R."/>
            <person name="Martin F."/>
            <person name="Silar P."/>
            <person name="Natvig D."/>
            <person name="Lalanne C."/>
            <person name="Gautier V."/>
            <person name="Ament-velasquez S.L."/>
            <person name="Kruys A."/>
            <person name="Hutchinson M.I."/>
            <person name="Powell A.J."/>
            <person name="Barry K."/>
            <person name="Miller A.N."/>
            <person name="Grigoriev I.V."/>
            <person name="Debuchy R."/>
            <person name="Gladieux P."/>
            <person name="Thoren M.H."/>
            <person name="Johannesson H."/>
        </authorList>
    </citation>
    <scope>NUCLEOTIDE SEQUENCE</scope>
    <source>
        <strain evidence="2">SMH2392-1A</strain>
    </source>
</reference>
<proteinExistence type="predicted"/>
<protein>
    <submittedName>
        <fullName evidence="2">Uncharacterized protein</fullName>
    </submittedName>
</protein>
<dbReference type="EMBL" id="JAUIRO010000002">
    <property type="protein sequence ID" value="KAK0726940.1"/>
    <property type="molecule type" value="Genomic_DNA"/>
</dbReference>
<evidence type="ECO:0000313" key="2">
    <source>
        <dbReference type="EMBL" id="KAK0726940.1"/>
    </source>
</evidence>
<evidence type="ECO:0000256" key="1">
    <source>
        <dbReference type="SAM" id="Phobius"/>
    </source>
</evidence>
<dbReference type="RefSeq" id="XP_060299796.1">
    <property type="nucleotide sequence ID" value="XM_060444838.1"/>
</dbReference>
<evidence type="ECO:0000313" key="3">
    <source>
        <dbReference type="Proteomes" id="UP001172101"/>
    </source>
</evidence>
<keyword evidence="1" id="KW-1133">Transmembrane helix</keyword>
<dbReference type="GeneID" id="85328108"/>
<sequence>MPISGLAGSASLASKCGSTLFCLGRSLPLWVVAVAGLVFFVSNSIVGIGDWQTPPPVAPAAVSPFVAAEAAQSLTWRFVRRVE</sequence>
<dbReference type="Proteomes" id="UP001172101">
    <property type="component" value="Unassembled WGS sequence"/>
</dbReference>
<keyword evidence="1" id="KW-0812">Transmembrane</keyword>
<comment type="caution">
    <text evidence="2">The sequence shown here is derived from an EMBL/GenBank/DDBJ whole genome shotgun (WGS) entry which is preliminary data.</text>
</comment>
<keyword evidence="3" id="KW-1185">Reference proteome</keyword>
<accession>A0AA40B3E5</accession>
<gene>
    <name evidence="2" type="ORF">B0T26DRAFT_747327</name>
</gene>